<proteinExistence type="predicted"/>
<dbReference type="PROSITE" id="PS51257">
    <property type="entry name" value="PROKAR_LIPOPROTEIN"/>
    <property type="match status" value="1"/>
</dbReference>
<reference evidence="4" key="1">
    <citation type="submission" date="2018-08" db="EMBL/GenBank/DDBJ databases">
        <authorList>
            <person name="Chevrot R."/>
        </authorList>
    </citation>
    <scope>NUCLEOTIDE SEQUENCE [LARGE SCALE GENOMIC DNA]</scope>
</reference>
<dbReference type="Proteomes" id="UP000304148">
    <property type="component" value="Chromosome"/>
</dbReference>
<dbReference type="AlphaFoldDB" id="A0A383RK75"/>
<sequence>MIQRKLIVCMFALLLLLGCGMPMTIHAAEQAASKVLLIYDSLDKGSTREGNVEAMQRLLASYGVQVTLVRSDQYQRGQMDAYAKVIGIHNLTDLKESNQDFLQDVEQYRGDYLHIGTRVPAAVTASLELRVHSGVPGPIRIAIDRLVQEAIRTEQVTIIEHAAGTRYGSLSPAGAPSEFPYGVRNGRYGYAAYFERGNISELAMSHLLKDWLGNAEEARSYVIFKEVYPFSDLQLLERLADRMYEAGIPFIASVQPVFMNTDYPAMKRYMETLKYVQSRNGSIIANAPVVASTVNLSDTTLKGKMEGFIDVLADYGVAPLGLGADFYWTYDERYAEEGMSFTDSVVLFPNKTLKYRVQTNESKAFPFSAFSMQPGFLEQFGHSGTFMPAMPMNTALTFDFPDTEEKLDDIVEQLQSSWISFSDYKHASHTVRTPNSIIMSRSGSVTINGQGVNLDVVIKKVSSDYVYKEKEVKSFETLFNVQNKIFIVIIVLTLIAFTGFLIVGKRLYKRKYYK</sequence>
<accession>A0A383RK75</accession>
<dbReference type="EMBL" id="LS992241">
    <property type="protein sequence ID" value="SYX86779.1"/>
    <property type="molecule type" value="Genomic_DNA"/>
</dbReference>
<gene>
    <name evidence="3" type="ORF">PBLR_15205</name>
</gene>
<feature type="chain" id="PRO_5017004472" description="DUF2334 domain-containing protein" evidence="2">
    <location>
        <begin position="28"/>
        <end position="514"/>
    </location>
</feature>
<evidence type="ECO:0008006" key="5">
    <source>
        <dbReference type="Google" id="ProtNLM"/>
    </source>
</evidence>
<feature type="transmembrane region" description="Helical" evidence="1">
    <location>
        <begin position="485"/>
        <end position="504"/>
    </location>
</feature>
<evidence type="ECO:0000256" key="1">
    <source>
        <dbReference type="SAM" id="Phobius"/>
    </source>
</evidence>
<evidence type="ECO:0000256" key="2">
    <source>
        <dbReference type="SAM" id="SignalP"/>
    </source>
</evidence>
<protein>
    <recommendedName>
        <fullName evidence="5">DUF2334 domain-containing protein</fullName>
    </recommendedName>
</protein>
<organism evidence="3 4">
    <name type="scientific">Paenibacillus alvei</name>
    <name type="common">Bacillus alvei</name>
    <dbReference type="NCBI Taxonomy" id="44250"/>
    <lineage>
        <taxon>Bacteria</taxon>
        <taxon>Bacillati</taxon>
        <taxon>Bacillota</taxon>
        <taxon>Bacilli</taxon>
        <taxon>Bacillales</taxon>
        <taxon>Paenibacillaceae</taxon>
        <taxon>Paenibacillus</taxon>
    </lineage>
</organism>
<evidence type="ECO:0000313" key="4">
    <source>
        <dbReference type="Proteomes" id="UP000304148"/>
    </source>
</evidence>
<keyword evidence="1" id="KW-1133">Transmembrane helix</keyword>
<evidence type="ECO:0000313" key="3">
    <source>
        <dbReference type="EMBL" id="SYX86779.1"/>
    </source>
</evidence>
<keyword evidence="1" id="KW-0812">Transmembrane</keyword>
<feature type="signal peptide" evidence="2">
    <location>
        <begin position="1"/>
        <end position="27"/>
    </location>
</feature>
<keyword evidence="2" id="KW-0732">Signal</keyword>
<keyword evidence="1" id="KW-0472">Membrane</keyword>
<dbReference type="RefSeq" id="WP_138188599.1">
    <property type="nucleotide sequence ID" value="NZ_LS992241.1"/>
</dbReference>
<name>A0A383RK75_PAEAL</name>